<reference evidence="13" key="1">
    <citation type="submission" date="2015-11" db="EMBL/GenBank/DDBJ databases">
        <authorList>
            <consortium name="International Coturnix japonica Genome Analysis Consortium"/>
            <person name="Warren W."/>
            <person name="Burt D.W."/>
            <person name="Antin P.B."/>
            <person name="Lanford R."/>
            <person name="Gros J."/>
            <person name="Wilson R.K."/>
        </authorList>
    </citation>
    <scope>NUCLEOTIDE SEQUENCE [LARGE SCALE GENOMIC DNA]</scope>
</reference>
<evidence type="ECO:0000256" key="2">
    <source>
        <dbReference type="ARBA" id="ARBA00011245"/>
    </source>
</evidence>
<evidence type="ECO:0000256" key="10">
    <source>
        <dbReference type="ARBA" id="ARBA00047549"/>
    </source>
</evidence>
<keyword evidence="14" id="KW-1185">Reference proteome</keyword>
<proteinExistence type="predicted"/>
<evidence type="ECO:0000256" key="8">
    <source>
        <dbReference type="ARBA" id="ARBA00040014"/>
    </source>
</evidence>
<protein>
    <recommendedName>
        <fullName evidence="8">Thiosulfate sulfurtransferase</fullName>
        <ecNumber evidence="3">2.8.1.1</ecNumber>
    </recommendedName>
    <alternativeName>
        <fullName evidence="9">Rhodanese</fullName>
    </alternativeName>
</protein>
<keyword evidence="5" id="KW-0677">Repeat</keyword>
<dbReference type="SUPFAM" id="SSF52821">
    <property type="entry name" value="Rhodanese/Cell cycle control phosphatase"/>
    <property type="match status" value="2"/>
</dbReference>
<dbReference type="Pfam" id="PF15400">
    <property type="entry name" value="TEX33"/>
    <property type="match status" value="1"/>
</dbReference>
<gene>
    <name evidence="13" type="primary">TST</name>
</gene>
<dbReference type="GO" id="GO:0003723">
    <property type="term" value="F:RNA binding"/>
    <property type="evidence" value="ECO:0007669"/>
    <property type="project" value="UniProtKB-KW"/>
</dbReference>
<evidence type="ECO:0000256" key="7">
    <source>
        <dbReference type="ARBA" id="ARBA00023128"/>
    </source>
</evidence>
<dbReference type="InterPro" id="IPR045078">
    <property type="entry name" value="TST/MPST-like"/>
</dbReference>
<evidence type="ECO:0000256" key="5">
    <source>
        <dbReference type="ARBA" id="ARBA00022737"/>
    </source>
</evidence>
<dbReference type="AlphaFoldDB" id="A0A8C2TPP0"/>
<feature type="domain" description="Rhodanese" evidence="12">
    <location>
        <begin position="25"/>
        <end position="143"/>
    </location>
</feature>
<dbReference type="Proteomes" id="UP000694412">
    <property type="component" value="Chromosome 1"/>
</dbReference>
<reference evidence="13" key="3">
    <citation type="submission" date="2025-09" db="UniProtKB">
        <authorList>
            <consortium name="Ensembl"/>
        </authorList>
    </citation>
    <scope>IDENTIFICATION</scope>
</reference>
<dbReference type="PROSITE" id="PS50206">
    <property type="entry name" value="RHODANESE_3"/>
    <property type="match status" value="2"/>
</dbReference>
<evidence type="ECO:0000313" key="13">
    <source>
        <dbReference type="Ensembl" id="ENSCJPP00005016648.1"/>
    </source>
</evidence>
<reference evidence="13" key="2">
    <citation type="submission" date="2025-08" db="UniProtKB">
        <authorList>
            <consortium name="Ensembl"/>
        </authorList>
    </citation>
    <scope>IDENTIFICATION</scope>
</reference>
<evidence type="ECO:0000256" key="6">
    <source>
        <dbReference type="ARBA" id="ARBA00022884"/>
    </source>
</evidence>
<dbReference type="FunFam" id="3.40.250.10:FF:000008">
    <property type="entry name" value="Sulfurtransferase"/>
    <property type="match status" value="1"/>
</dbReference>
<sequence>MAAQALGRALVSAKWLSEAVRAGRVGAGLRVLDASWYPPQERNARQEFRERHIPGASFFDIEECRDKSSPYDFMLPSEAHFADYVGRLGVGNDTHVVVYDGDQLGTFYAPRAWWMFRVFGHREVSVLNGGFKNWVKEGHPVTAELSQPTPAVFKAKLDKTLLKTFEEMMENVGSKKFQVVDSRPAGRFQGTELDQGLESGHIPGAVNMPFSTFLSESGHEKSIEEIQQMFREKKVDLSKPLTATCRKDHLHTQRDLPACRNHRGTTSGTMDQVREAITKSPTSPRLDVAQSDSVPSNNASVEPEEEKKERLPAGLSPTRQRTTSHKTPSRVSCKVSKSSAAQGTTKKNSTHIKSKVSPSVKDIQNGRQSKQHLQAKTPHTQNHHSRRLEEEEEDTSATKDPRMRLQQRGRNSISSQSASSRQREAENTKSMPTGKELVEGRQQTPRSKMPGSLTKARCEKTKETNESLTAVAPDRKAEWKEPLEKKNSVTRDNSKNKFASVDEFASNEEERRSLCLTALIMGQKRLSDRTGMLKRKLESFGDFNELGFNLRSNIFQGGPLECRSLMKDSYTPDVIQKSIRDPRNWHGRRIDDLGRWHQKNALNLSLQKALENKYGKKKAQP</sequence>
<keyword evidence="7" id="KW-0496">Mitochondrion</keyword>
<dbReference type="Ensembl" id="ENSCJPT00005023359.1">
    <property type="protein sequence ID" value="ENSCJPP00005016648.1"/>
    <property type="gene ID" value="ENSCJPG00005013660.1"/>
</dbReference>
<dbReference type="CDD" id="cd01448">
    <property type="entry name" value="TST_Repeat_1"/>
    <property type="match status" value="1"/>
</dbReference>
<comment type="subunit">
    <text evidence="2">Monomer.</text>
</comment>
<evidence type="ECO:0000256" key="9">
    <source>
        <dbReference type="ARBA" id="ARBA00041253"/>
    </source>
</evidence>
<evidence type="ECO:0000313" key="14">
    <source>
        <dbReference type="Proteomes" id="UP000694412"/>
    </source>
</evidence>
<comment type="subcellular location">
    <subcellularLocation>
        <location evidence="1">Mitochondrion matrix</location>
    </subcellularLocation>
</comment>
<keyword evidence="4" id="KW-0808">Transferase</keyword>
<dbReference type="PANTHER" id="PTHR11364">
    <property type="entry name" value="THIOSULFATE SULFERTANSFERASE"/>
    <property type="match status" value="1"/>
</dbReference>
<keyword evidence="6" id="KW-0694">RNA-binding</keyword>
<evidence type="ECO:0000256" key="4">
    <source>
        <dbReference type="ARBA" id="ARBA00022679"/>
    </source>
</evidence>
<dbReference type="Pfam" id="PF00581">
    <property type="entry name" value="Rhodanese"/>
    <property type="match status" value="2"/>
</dbReference>
<dbReference type="PANTHER" id="PTHR11364:SF6">
    <property type="entry name" value="THIOSULFATE SULFURTRANSFERASE"/>
    <property type="match status" value="1"/>
</dbReference>
<feature type="region of interest" description="Disordered" evidence="11">
    <location>
        <begin position="279"/>
        <end position="467"/>
    </location>
</feature>
<feature type="compositionally biased region" description="Basic and acidic residues" evidence="11">
    <location>
        <begin position="456"/>
        <end position="465"/>
    </location>
</feature>
<feature type="domain" description="Rhodanese" evidence="12">
    <location>
        <begin position="173"/>
        <end position="246"/>
    </location>
</feature>
<feature type="compositionally biased region" description="Polar residues" evidence="11">
    <location>
        <begin position="329"/>
        <end position="347"/>
    </location>
</feature>
<comment type="catalytic activity">
    <reaction evidence="10">
        <text>thiosulfate + hydrogen cyanide = thiocyanate + sulfite + 2 H(+)</text>
        <dbReference type="Rhea" id="RHEA:16881"/>
        <dbReference type="ChEBI" id="CHEBI:15378"/>
        <dbReference type="ChEBI" id="CHEBI:17359"/>
        <dbReference type="ChEBI" id="CHEBI:18022"/>
        <dbReference type="ChEBI" id="CHEBI:18407"/>
        <dbReference type="ChEBI" id="CHEBI:33542"/>
        <dbReference type="EC" id="2.8.1.1"/>
    </reaction>
</comment>
<dbReference type="Gene3D" id="3.40.250.10">
    <property type="entry name" value="Rhodanese-like domain"/>
    <property type="match status" value="2"/>
</dbReference>
<dbReference type="EC" id="2.8.1.1" evidence="3"/>
<dbReference type="InterPro" id="IPR001307">
    <property type="entry name" value="Thiosulphate_STrfase_CS"/>
</dbReference>
<dbReference type="InterPro" id="IPR029234">
    <property type="entry name" value="CIMIP4"/>
</dbReference>
<dbReference type="InterPro" id="IPR001763">
    <property type="entry name" value="Rhodanese-like_dom"/>
</dbReference>
<organism evidence="13 14">
    <name type="scientific">Coturnix japonica</name>
    <name type="common">Japanese quail</name>
    <name type="synonym">Coturnix coturnix japonica</name>
    <dbReference type="NCBI Taxonomy" id="93934"/>
    <lineage>
        <taxon>Eukaryota</taxon>
        <taxon>Metazoa</taxon>
        <taxon>Chordata</taxon>
        <taxon>Craniata</taxon>
        <taxon>Vertebrata</taxon>
        <taxon>Euteleostomi</taxon>
        <taxon>Archelosauria</taxon>
        <taxon>Archosauria</taxon>
        <taxon>Dinosauria</taxon>
        <taxon>Saurischia</taxon>
        <taxon>Theropoda</taxon>
        <taxon>Coelurosauria</taxon>
        <taxon>Aves</taxon>
        <taxon>Neognathae</taxon>
        <taxon>Galloanserae</taxon>
        <taxon>Galliformes</taxon>
        <taxon>Phasianidae</taxon>
        <taxon>Perdicinae</taxon>
        <taxon>Coturnix</taxon>
    </lineage>
</organism>
<dbReference type="InterPro" id="IPR036873">
    <property type="entry name" value="Rhodanese-like_dom_sf"/>
</dbReference>
<evidence type="ECO:0000256" key="3">
    <source>
        <dbReference type="ARBA" id="ARBA00012245"/>
    </source>
</evidence>
<dbReference type="GO" id="GO:0005759">
    <property type="term" value="C:mitochondrial matrix"/>
    <property type="evidence" value="ECO:0007669"/>
    <property type="project" value="UniProtKB-SubCell"/>
</dbReference>
<name>A0A8C2TPP0_COTJA</name>
<dbReference type="CDD" id="cd01449">
    <property type="entry name" value="TST_Repeat_2"/>
    <property type="match status" value="1"/>
</dbReference>
<accession>A0A8C2TPP0</accession>
<dbReference type="GeneTree" id="ENSGT00510000046773"/>
<dbReference type="GO" id="GO:0004792">
    <property type="term" value="F:thiosulfate-cyanide sulfurtransferase activity"/>
    <property type="evidence" value="ECO:0007669"/>
    <property type="project" value="UniProtKB-EC"/>
</dbReference>
<feature type="compositionally biased region" description="Polar residues" evidence="11">
    <location>
        <begin position="290"/>
        <end position="300"/>
    </location>
</feature>
<dbReference type="PROSITE" id="PS00380">
    <property type="entry name" value="RHODANESE_1"/>
    <property type="match status" value="1"/>
</dbReference>
<feature type="compositionally biased region" description="Polar residues" evidence="11">
    <location>
        <begin position="365"/>
        <end position="380"/>
    </location>
</feature>
<evidence type="ECO:0000256" key="11">
    <source>
        <dbReference type="SAM" id="MobiDB-lite"/>
    </source>
</evidence>
<dbReference type="SMART" id="SM00450">
    <property type="entry name" value="RHOD"/>
    <property type="match status" value="2"/>
</dbReference>
<evidence type="ECO:0000259" key="12">
    <source>
        <dbReference type="PROSITE" id="PS50206"/>
    </source>
</evidence>
<evidence type="ECO:0000256" key="1">
    <source>
        <dbReference type="ARBA" id="ARBA00004305"/>
    </source>
</evidence>